<dbReference type="Pfam" id="PF22725">
    <property type="entry name" value="GFO_IDH_MocA_C3"/>
    <property type="match status" value="1"/>
</dbReference>
<dbReference type="Proteomes" id="UP001595904">
    <property type="component" value="Unassembled WGS sequence"/>
</dbReference>
<dbReference type="Pfam" id="PF01408">
    <property type="entry name" value="GFO_IDH_MocA"/>
    <property type="match status" value="1"/>
</dbReference>
<dbReference type="SUPFAM" id="SSF51735">
    <property type="entry name" value="NAD(P)-binding Rossmann-fold domains"/>
    <property type="match status" value="1"/>
</dbReference>
<evidence type="ECO:0000259" key="1">
    <source>
        <dbReference type="Pfam" id="PF01408"/>
    </source>
</evidence>
<name>A0ABV8SZJ2_9GAMM</name>
<sequence>MAKLRMGMIGGGPGSFIGRIHRMAAELDGDIQLVCGAFSSDPEKSKAAGAAMHLDPARVYGSYVEMIESEQRLPANQRMDFVAIVTPNHVHYQPAMLALQGGFDVVVDKPMCFSLDEARSLEQEVERTGRLLAVTYTYSGYPMVKEMRAIIAAGRIGKIRKVYVEYPQGWLATDLETGGNKQADWRTDPKRSGAGGAIGDIGTHAAHLAEYATGLRITAINAMLNTVVPGRRLDDDASMLLRFNNDATGVLTATQVAVGEENNLNIRIYGEKGGLEWHQVEPNSAVLQWPDQPREILRAGWGYLGSAAQSNTRTPPGHPEGYLEAFANIYAAFARALRSRASGDRDFPTVVDGARGMAFIDCVIRSAGSSQKWTEMP</sequence>
<dbReference type="PANTHER" id="PTHR43708">
    <property type="entry name" value="CONSERVED EXPRESSED OXIDOREDUCTASE (EUROFUNG)"/>
    <property type="match status" value="1"/>
</dbReference>
<organism evidence="3 4">
    <name type="scientific">Steroidobacter flavus</name>
    <dbReference type="NCBI Taxonomy" id="1842136"/>
    <lineage>
        <taxon>Bacteria</taxon>
        <taxon>Pseudomonadati</taxon>
        <taxon>Pseudomonadota</taxon>
        <taxon>Gammaproteobacteria</taxon>
        <taxon>Steroidobacterales</taxon>
        <taxon>Steroidobacteraceae</taxon>
        <taxon>Steroidobacter</taxon>
    </lineage>
</organism>
<evidence type="ECO:0000259" key="2">
    <source>
        <dbReference type="Pfam" id="PF22725"/>
    </source>
</evidence>
<dbReference type="Gene3D" id="3.40.50.720">
    <property type="entry name" value="NAD(P)-binding Rossmann-like Domain"/>
    <property type="match status" value="1"/>
</dbReference>
<dbReference type="SUPFAM" id="SSF55347">
    <property type="entry name" value="Glyceraldehyde-3-phosphate dehydrogenase-like, C-terminal domain"/>
    <property type="match status" value="1"/>
</dbReference>
<evidence type="ECO:0000313" key="3">
    <source>
        <dbReference type="EMBL" id="MFC4312068.1"/>
    </source>
</evidence>
<feature type="domain" description="Gfo/Idh/MocA-like oxidoreductase N-terminal" evidence="1">
    <location>
        <begin position="5"/>
        <end position="136"/>
    </location>
</feature>
<accession>A0ABV8SZJ2</accession>
<dbReference type="InterPro" id="IPR055170">
    <property type="entry name" value="GFO_IDH_MocA-like_dom"/>
</dbReference>
<dbReference type="InterPro" id="IPR036291">
    <property type="entry name" value="NAD(P)-bd_dom_sf"/>
</dbReference>
<protein>
    <submittedName>
        <fullName evidence="3">Gfo/Idh/MocA family protein</fullName>
    </submittedName>
</protein>
<dbReference type="InterPro" id="IPR000683">
    <property type="entry name" value="Gfo/Idh/MocA-like_OxRdtase_N"/>
</dbReference>
<keyword evidence="4" id="KW-1185">Reference proteome</keyword>
<evidence type="ECO:0000313" key="4">
    <source>
        <dbReference type="Proteomes" id="UP001595904"/>
    </source>
</evidence>
<proteinExistence type="predicted"/>
<gene>
    <name evidence="3" type="ORF">ACFPN2_23510</name>
</gene>
<comment type="caution">
    <text evidence="3">The sequence shown here is derived from an EMBL/GenBank/DDBJ whole genome shotgun (WGS) entry which is preliminary data.</text>
</comment>
<reference evidence="4" key="1">
    <citation type="journal article" date="2019" name="Int. J. Syst. Evol. Microbiol.">
        <title>The Global Catalogue of Microorganisms (GCM) 10K type strain sequencing project: providing services to taxonomists for standard genome sequencing and annotation.</title>
        <authorList>
            <consortium name="The Broad Institute Genomics Platform"/>
            <consortium name="The Broad Institute Genome Sequencing Center for Infectious Disease"/>
            <person name="Wu L."/>
            <person name="Ma J."/>
        </authorList>
    </citation>
    <scope>NUCLEOTIDE SEQUENCE [LARGE SCALE GENOMIC DNA]</scope>
    <source>
        <strain evidence="4">CGMCC 1.10759</strain>
    </source>
</reference>
<dbReference type="PANTHER" id="PTHR43708:SF3">
    <property type="entry name" value="OXIDOREDUCTASE"/>
    <property type="match status" value="1"/>
</dbReference>
<dbReference type="EMBL" id="JBHSDU010000014">
    <property type="protein sequence ID" value="MFC4312068.1"/>
    <property type="molecule type" value="Genomic_DNA"/>
</dbReference>
<dbReference type="InterPro" id="IPR051317">
    <property type="entry name" value="Gfo/Idh/MocA_oxidoreduct"/>
</dbReference>
<dbReference type="RefSeq" id="WP_380601140.1">
    <property type="nucleotide sequence ID" value="NZ_JBHSDU010000014.1"/>
</dbReference>
<feature type="domain" description="GFO/IDH/MocA-like oxidoreductase" evidence="2">
    <location>
        <begin position="145"/>
        <end position="276"/>
    </location>
</feature>
<dbReference type="Gene3D" id="3.30.360.10">
    <property type="entry name" value="Dihydrodipicolinate Reductase, domain 2"/>
    <property type="match status" value="1"/>
</dbReference>